<dbReference type="InterPro" id="IPR001451">
    <property type="entry name" value="Hexapep"/>
</dbReference>
<organism evidence="5 6">
    <name type="scientific">Methanosphaerula palustris (strain ATCC BAA-1556 / DSM 19958 / E1-9c)</name>
    <dbReference type="NCBI Taxonomy" id="521011"/>
    <lineage>
        <taxon>Archaea</taxon>
        <taxon>Methanobacteriati</taxon>
        <taxon>Methanobacteriota</taxon>
        <taxon>Stenosarchaea group</taxon>
        <taxon>Methanomicrobia</taxon>
        <taxon>Methanomicrobiales</taxon>
        <taxon>Methanoregulaceae</taxon>
        <taxon>Methanosphaerula</taxon>
    </lineage>
</organism>
<dbReference type="STRING" id="521011.Mpal_0813"/>
<dbReference type="CDD" id="cd03358">
    <property type="entry name" value="LbH_WxcM_N_like"/>
    <property type="match status" value="1"/>
</dbReference>
<dbReference type="GO" id="GO:0016740">
    <property type="term" value="F:transferase activity"/>
    <property type="evidence" value="ECO:0007669"/>
    <property type="project" value="UniProtKB-KW"/>
</dbReference>
<dbReference type="InterPro" id="IPR011004">
    <property type="entry name" value="Trimer_LpxA-like_sf"/>
</dbReference>
<dbReference type="SUPFAM" id="SSF51161">
    <property type="entry name" value="Trimeric LpxA-like enzymes"/>
    <property type="match status" value="2"/>
</dbReference>
<reference evidence="5 6" key="1">
    <citation type="journal article" date="2015" name="Genome Announc.">
        <title>Complete Genome Sequence of Methanosphaerula palustris E1-9CT, a Hydrogenotrophic Methanogen Isolated from a Minerotrophic Fen Peatland.</title>
        <authorList>
            <person name="Cadillo-Quiroz H."/>
            <person name="Browne P."/>
            <person name="Kyrpides N."/>
            <person name="Woyke T."/>
            <person name="Goodwin L."/>
            <person name="Detter C."/>
            <person name="Yavitt J.B."/>
            <person name="Zinder S.H."/>
        </authorList>
    </citation>
    <scope>NUCLEOTIDE SEQUENCE [LARGE SCALE GENOMIC DNA]</scope>
    <source>
        <strain evidence="6">ATCC BAA-1556 / DSM 19958 / E1-9c</strain>
    </source>
</reference>
<evidence type="ECO:0000256" key="4">
    <source>
        <dbReference type="ARBA" id="ARBA00023154"/>
    </source>
</evidence>
<dbReference type="Proteomes" id="UP000002457">
    <property type="component" value="Chromosome"/>
</dbReference>
<dbReference type="Gene3D" id="2.160.10.10">
    <property type="entry name" value="Hexapeptide repeat proteins"/>
    <property type="match status" value="1"/>
</dbReference>
<sequence>MIQYGRNILGDGAQIFEPVILGFPSREYLGVEEYQGTIIGKNAILRTGTILYCNVIIGDNFSSGHNTIIRENTSIGDNTAIGTSTVIEGDCVLGKNVHLQSMVFLPTDTIIRDDVFIGPNSILTNDRYPPSKRSELKGPVLEDRVTIGANVTILPGIHIGEGAAVAAGSIVTKDVPAGMLAIGAPARLRPLPEEMRRL</sequence>
<dbReference type="GO" id="GO:0009085">
    <property type="term" value="P:lysine biosynthetic process"/>
    <property type="evidence" value="ECO:0007669"/>
    <property type="project" value="UniProtKB-KW"/>
</dbReference>
<dbReference type="OrthoDB" id="30669at2157"/>
<dbReference type="EMBL" id="CP001338">
    <property type="protein sequence ID" value="ACL16175.1"/>
    <property type="molecule type" value="Genomic_DNA"/>
</dbReference>
<evidence type="ECO:0000313" key="6">
    <source>
        <dbReference type="Proteomes" id="UP000002457"/>
    </source>
</evidence>
<evidence type="ECO:0000313" key="5">
    <source>
        <dbReference type="EMBL" id="ACL16175.1"/>
    </source>
</evidence>
<dbReference type="Pfam" id="PF00132">
    <property type="entry name" value="Hexapep"/>
    <property type="match status" value="1"/>
</dbReference>
<dbReference type="HOGENOM" id="CLU_051638_9_0_2"/>
<name>B8GGA1_METPE</name>
<keyword evidence="3" id="KW-0220">Diaminopimelate biosynthesis</keyword>
<dbReference type="InterPro" id="IPR050179">
    <property type="entry name" value="Trans_hexapeptide_repeat"/>
</dbReference>
<accession>B8GGA1</accession>
<dbReference type="Pfam" id="PF14602">
    <property type="entry name" value="Hexapep_2"/>
    <property type="match status" value="1"/>
</dbReference>
<keyword evidence="6" id="KW-1185">Reference proteome</keyword>
<dbReference type="PROSITE" id="PS00101">
    <property type="entry name" value="HEXAPEP_TRANSFERASES"/>
    <property type="match status" value="1"/>
</dbReference>
<protein>
    <submittedName>
        <fullName evidence="5">Transferase hexapeptide repeat containing protein</fullName>
    </submittedName>
</protein>
<dbReference type="InterPro" id="IPR018357">
    <property type="entry name" value="Hexapep_transf_CS"/>
</dbReference>
<gene>
    <name evidence="5" type="ordered locus">Mpal_0813</name>
</gene>
<keyword evidence="1" id="KW-0028">Amino-acid biosynthesis</keyword>
<dbReference type="AlphaFoldDB" id="B8GGA1"/>
<dbReference type="eggNOG" id="arCOG01848">
    <property type="taxonomic scope" value="Archaea"/>
</dbReference>
<keyword evidence="2 5" id="KW-0808">Transferase</keyword>
<dbReference type="GeneID" id="7272303"/>
<proteinExistence type="predicted"/>
<dbReference type="PANTHER" id="PTHR43300">
    <property type="entry name" value="ACETYLTRANSFERASE"/>
    <property type="match status" value="1"/>
</dbReference>
<evidence type="ECO:0000256" key="3">
    <source>
        <dbReference type="ARBA" id="ARBA00022915"/>
    </source>
</evidence>
<dbReference type="PANTHER" id="PTHR43300:SF10">
    <property type="entry name" value="2,3,4,5-TETRAHYDROPYRIDINE-2,6-DICARBOXYLATE N-ACETYLTRANSFERASE"/>
    <property type="match status" value="1"/>
</dbReference>
<evidence type="ECO:0000256" key="2">
    <source>
        <dbReference type="ARBA" id="ARBA00022679"/>
    </source>
</evidence>
<dbReference type="RefSeq" id="WP_012617494.1">
    <property type="nucleotide sequence ID" value="NC_011832.1"/>
</dbReference>
<keyword evidence="4" id="KW-0457">Lysine biosynthesis</keyword>
<dbReference type="KEGG" id="mpl:Mpal_0813"/>
<evidence type="ECO:0000256" key="1">
    <source>
        <dbReference type="ARBA" id="ARBA00022605"/>
    </source>
</evidence>
<dbReference type="GO" id="GO:0019877">
    <property type="term" value="P:diaminopimelate biosynthetic process"/>
    <property type="evidence" value="ECO:0007669"/>
    <property type="project" value="UniProtKB-KW"/>
</dbReference>